<dbReference type="Proteomes" id="UP001063166">
    <property type="component" value="Unassembled WGS sequence"/>
</dbReference>
<dbReference type="Pfam" id="PF13772">
    <property type="entry name" value="AIG2_2"/>
    <property type="match status" value="1"/>
</dbReference>
<keyword evidence="6" id="KW-1185">Reference proteome</keyword>
<dbReference type="AlphaFoldDB" id="A0A9P3UKT9"/>
<evidence type="ECO:0000256" key="1">
    <source>
        <dbReference type="ARBA" id="ARBA00012346"/>
    </source>
</evidence>
<evidence type="ECO:0000256" key="2">
    <source>
        <dbReference type="ARBA" id="ARBA00023239"/>
    </source>
</evidence>
<comment type="caution">
    <text evidence="5">The sequence shown here is derived from an EMBL/GenBank/DDBJ whole genome shotgun (WGS) entry which is preliminary data.</text>
</comment>
<dbReference type="CDD" id="cd06661">
    <property type="entry name" value="GGCT_like"/>
    <property type="match status" value="1"/>
</dbReference>
<accession>A0A9P3UKT9</accession>
<evidence type="ECO:0000256" key="3">
    <source>
        <dbReference type="PIRSR" id="PIRSR617939-1"/>
    </source>
</evidence>
<dbReference type="InterPro" id="IPR013024">
    <property type="entry name" value="GGCT-like"/>
</dbReference>
<keyword evidence="2" id="KW-0456">Lyase</keyword>
<sequence length="144" mass="16654">MKRRCPGSTYIGTALLSKWKWIINSAGYANVIPSQDDIVYGMIYTLTADDEIKLDGFEGVPHDYHKRVLPVKFFGREDPSATDEGKIIQALVYTDVERLNEGPPRTEYIYRINQAVKDAIQEGIPKEYFEKYFRRFIPAEEIKN</sequence>
<gene>
    <name evidence="5" type="ORF">LshimejAT787_0202710</name>
</gene>
<dbReference type="PANTHER" id="PTHR12935:SF0">
    <property type="entry name" value="GAMMA-GLUTAMYLCYCLOTRANSFERASE"/>
    <property type="match status" value="1"/>
</dbReference>
<protein>
    <recommendedName>
        <fullName evidence="1">gamma-glutamylcyclotransferase</fullName>
        <ecNumber evidence="1">4.3.2.9</ecNumber>
    </recommendedName>
</protein>
<dbReference type="InterPro" id="IPR017939">
    <property type="entry name" value="G-Glutamylcylcotransferase"/>
</dbReference>
<reference evidence="5" key="1">
    <citation type="submission" date="2022-07" db="EMBL/GenBank/DDBJ databases">
        <title>The genome of Lyophyllum shimeji provides insight into the initial evolution of ectomycorrhizal fungal genome.</title>
        <authorList>
            <person name="Kobayashi Y."/>
            <person name="Shibata T."/>
            <person name="Hirakawa H."/>
            <person name="Shigenobu S."/>
            <person name="Nishiyama T."/>
            <person name="Yamada A."/>
            <person name="Hasebe M."/>
            <person name="Kawaguchi M."/>
        </authorList>
    </citation>
    <scope>NUCLEOTIDE SEQUENCE</scope>
    <source>
        <strain evidence="5">AT787</strain>
    </source>
</reference>
<dbReference type="InterPro" id="IPR036568">
    <property type="entry name" value="GGCT-like_sf"/>
</dbReference>
<feature type="active site" description="Proton acceptor" evidence="3">
    <location>
        <position position="58"/>
    </location>
</feature>
<dbReference type="Gene3D" id="3.10.490.10">
    <property type="entry name" value="Gamma-glutamyl cyclotransferase-like"/>
    <property type="match status" value="1"/>
</dbReference>
<dbReference type="OrthoDB" id="2924818at2759"/>
<evidence type="ECO:0000313" key="5">
    <source>
        <dbReference type="EMBL" id="GLB34706.1"/>
    </source>
</evidence>
<evidence type="ECO:0000256" key="4">
    <source>
        <dbReference type="PIRSR" id="PIRSR617939-2"/>
    </source>
</evidence>
<proteinExistence type="predicted"/>
<dbReference type="SUPFAM" id="SSF110857">
    <property type="entry name" value="Gamma-glutamyl cyclotransferase-like"/>
    <property type="match status" value="1"/>
</dbReference>
<dbReference type="EC" id="4.3.2.9" evidence="1"/>
<organism evidence="5 6">
    <name type="scientific">Lyophyllum shimeji</name>
    <name type="common">Hon-shimeji</name>
    <name type="synonym">Tricholoma shimeji</name>
    <dbReference type="NCBI Taxonomy" id="47721"/>
    <lineage>
        <taxon>Eukaryota</taxon>
        <taxon>Fungi</taxon>
        <taxon>Dikarya</taxon>
        <taxon>Basidiomycota</taxon>
        <taxon>Agaricomycotina</taxon>
        <taxon>Agaricomycetes</taxon>
        <taxon>Agaricomycetidae</taxon>
        <taxon>Agaricales</taxon>
        <taxon>Tricholomatineae</taxon>
        <taxon>Lyophyllaceae</taxon>
        <taxon>Lyophyllum</taxon>
    </lineage>
</organism>
<dbReference type="PANTHER" id="PTHR12935">
    <property type="entry name" value="GAMMA-GLUTAMYLCYCLOTRANSFERASE"/>
    <property type="match status" value="1"/>
</dbReference>
<dbReference type="EMBL" id="BRPK01000002">
    <property type="protein sequence ID" value="GLB34706.1"/>
    <property type="molecule type" value="Genomic_DNA"/>
</dbReference>
<feature type="binding site" evidence="4">
    <location>
        <position position="108"/>
    </location>
    <ligand>
        <name>substrate</name>
    </ligand>
</feature>
<name>A0A9P3UKT9_LYOSH</name>
<evidence type="ECO:0000313" key="6">
    <source>
        <dbReference type="Proteomes" id="UP001063166"/>
    </source>
</evidence>
<dbReference type="GO" id="GO:0003839">
    <property type="term" value="F:gamma-glutamylcyclotransferase activity"/>
    <property type="evidence" value="ECO:0007669"/>
    <property type="project" value="UniProtKB-EC"/>
</dbReference>